<keyword evidence="1" id="KW-0812">Transmembrane</keyword>
<dbReference type="OrthoDB" id="10307422at2759"/>
<proteinExistence type="predicted"/>
<name>A0A0V1CR55_TRIBR</name>
<comment type="caution">
    <text evidence="2">The sequence shown here is derived from an EMBL/GenBank/DDBJ whole genome shotgun (WGS) entry which is preliminary data.</text>
</comment>
<keyword evidence="3" id="KW-1185">Reference proteome</keyword>
<dbReference type="AlphaFoldDB" id="A0A0V1CR55"/>
<dbReference type="EMBL" id="JYDI01000131">
    <property type="protein sequence ID" value="KRY51203.1"/>
    <property type="molecule type" value="Genomic_DNA"/>
</dbReference>
<keyword evidence="1" id="KW-1133">Transmembrane helix</keyword>
<evidence type="ECO:0000313" key="3">
    <source>
        <dbReference type="Proteomes" id="UP000054653"/>
    </source>
</evidence>
<evidence type="ECO:0000256" key="1">
    <source>
        <dbReference type="SAM" id="Phobius"/>
    </source>
</evidence>
<gene>
    <name evidence="2" type="ORF">T03_7279</name>
</gene>
<organism evidence="2 3">
    <name type="scientific">Trichinella britovi</name>
    <name type="common">Parasitic roundworm</name>
    <dbReference type="NCBI Taxonomy" id="45882"/>
    <lineage>
        <taxon>Eukaryota</taxon>
        <taxon>Metazoa</taxon>
        <taxon>Ecdysozoa</taxon>
        <taxon>Nematoda</taxon>
        <taxon>Enoplea</taxon>
        <taxon>Dorylaimia</taxon>
        <taxon>Trichinellida</taxon>
        <taxon>Trichinellidae</taxon>
        <taxon>Trichinella</taxon>
    </lineage>
</organism>
<sequence length="158" mass="18635">MLICCEVHFWHFIWVCIEIQQQRLLPGLVLTPTNFQHLTNRLSQPRTKLYCSEISKKLFPDYYDRRTAKWTRSTVSFMCTVILTFPLILTCYYVITMLFDKRWRCVTKVQVQEATFSLTLCSNSYLSSISNLRKPVFNATCAVSVFYANWAVRILTSY</sequence>
<protein>
    <submittedName>
        <fullName evidence="2">Uncharacterized protein</fullName>
    </submittedName>
</protein>
<accession>A0A0V1CR55</accession>
<keyword evidence="1" id="KW-0472">Membrane</keyword>
<reference evidence="2 3" key="1">
    <citation type="submission" date="2015-01" db="EMBL/GenBank/DDBJ databases">
        <title>Evolution of Trichinella species and genotypes.</title>
        <authorList>
            <person name="Korhonen P.K."/>
            <person name="Edoardo P."/>
            <person name="Giuseppe L.R."/>
            <person name="Gasser R.B."/>
        </authorList>
    </citation>
    <scope>NUCLEOTIDE SEQUENCE [LARGE SCALE GENOMIC DNA]</scope>
    <source>
        <strain evidence="2">ISS120</strain>
    </source>
</reference>
<evidence type="ECO:0000313" key="2">
    <source>
        <dbReference type="EMBL" id="KRY51203.1"/>
    </source>
</evidence>
<feature type="transmembrane region" description="Helical" evidence="1">
    <location>
        <begin position="75"/>
        <end position="95"/>
    </location>
</feature>
<dbReference type="Proteomes" id="UP000054653">
    <property type="component" value="Unassembled WGS sequence"/>
</dbReference>